<organism evidence="1 2">
    <name type="scientific">Sphaerobolus stellatus (strain SS14)</name>
    <dbReference type="NCBI Taxonomy" id="990650"/>
    <lineage>
        <taxon>Eukaryota</taxon>
        <taxon>Fungi</taxon>
        <taxon>Dikarya</taxon>
        <taxon>Basidiomycota</taxon>
        <taxon>Agaricomycotina</taxon>
        <taxon>Agaricomycetes</taxon>
        <taxon>Phallomycetidae</taxon>
        <taxon>Geastrales</taxon>
        <taxon>Sphaerobolaceae</taxon>
        <taxon>Sphaerobolus</taxon>
    </lineage>
</organism>
<evidence type="ECO:0008006" key="3">
    <source>
        <dbReference type="Google" id="ProtNLM"/>
    </source>
</evidence>
<keyword evidence="2" id="KW-1185">Reference proteome</keyword>
<name>A0A0C9TA50_SPHS4</name>
<dbReference type="SUPFAM" id="SSF48264">
    <property type="entry name" value="Cytochrome P450"/>
    <property type="match status" value="1"/>
</dbReference>
<dbReference type="OrthoDB" id="6692864at2759"/>
<dbReference type="InterPro" id="IPR036396">
    <property type="entry name" value="Cyt_P450_sf"/>
</dbReference>
<dbReference type="GO" id="GO:0020037">
    <property type="term" value="F:heme binding"/>
    <property type="evidence" value="ECO:0007669"/>
    <property type="project" value="InterPro"/>
</dbReference>
<accession>A0A0C9TA50</accession>
<reference evidence="1 2" key="1">
    <citation type="submission" date="2014-06" db="EMBL/GenBank/DDBJ databases">
        <title>Evolutionary Origins and Diversification of the Mycorrhizal Mutualists.</title>
        <authorList>
            <consortium name="DOE Joint Genome Institute"/>
            <consortium name="Mycorrhizal Genomics Consortium"/>
            <person name="Kohler A."/>
            <person name="Kuo A."/>
            <person name="Nagy L.G."/>
            <person name="Floudas D."/>
            <person name="Copeland A."/>
            <person name="Barry K.W."/>
            <person name="Cichocki N."/>
            <person name="Veneault-Fourrey C."/>
            <person name="LaButti K."/>
            <person name="Lindquist E.A."/>
            <person name="Lipzen A."/>
            <person name="Lundell T."/>
            <person name="Morin E."/>
            <person name="Murat C."/>
            <person name="Riley R."/>
            <person name="Ohm R."/>
            <person name="Sun H."/>
            <person name="Tunlid A."/>
            <person name="Henrissat B."/>
            <person name="Grigoriev I.V."/>
            <person name="Hibbett D.S."/>
            <person name="Martin F."/>
        </authorList>
    </citation>
    <scope>NUCLEOTIDE SEQUENCE [LARGE SCALE GENOMIC DNA]</scope>
    <source>
        <strain evidence="1 2">SS14</strain>
    </source>
</reference>
<dbReference type="HOGENOM" id="CLU_3147344_0_0_1"/>
<feature type="non-terminal residue" evidence="1">
    <location>
        <position position="1"/>
    </location>
</feature>
<evidence type="ECO:0000313" key="2">
    <source>
        <dbReference type="Proteomes" id="UP000054279"/>
    </source>
</evidence>
<dbReference type="GO" id="GO:0004497">
    <property type="term" value="F:monooxygenase activity"/>
    <property type="evidence" value="ECO:0007669"/>
    <property type="project" value="InterPro"/>
</dbReference>
<proteinExistence type="predicted"/>
<dbReference type="GO" id="GO:0016705">
    <property type="term" value="F:oxidoreductase activity, acting on paired donors, with incorporation or reduction of molecular oxygen"/>
    <property type="evidence" value="ECO:0007669"/>
    <property type="project" value="InterPro"/>
</dbReference>
<sequence length="49" mass="5384">LPLLNAIVNEVLRLSTPFFLPRVLPSDGMIIDGQHIPGDTIVGIAKIYR</sequence>
<evidence type="ECO:0000313" key="1">
    <source>
        <dbReference type="EMBL" id="KIJ25908.1"/>
    </source>
</evidence>
<protein>
    <recommendedName>
        <fullName evidence="3">Cytochrome P450</fullName>
    </recommendedName>
</protein>
<dbReference type="Proteomes" id="UP000054279">
    <property type="component" value="Unassembled WGS sequence"/>
</dbReference>
<dbReference type="GO" id="GO:0005506">
    <property type="term" value="F:iron ion binding"/>
    <property type="evidence" value="ECO:0007669"/>
    <property type="project" value="InterPro"/>
</dbReference>
<dbReference type="InterPro" id="IPR001128">
    <property type="entry name" value="Cyt_P450"/>
</dbReference>
<dbReference type="Gene3D" id="1.10.630.10">
    <property type="entry name" value="Cytochrome P450"/>
    <property type="match status" value="1"/>
</dbReference>
<dbReference type="Pfam" id="PF00067">
    <property type="entry name" value="p450"/>
    <property type="match status" value="1"/>
</dbReference>
<gene>
    <name evidence="1" type="ORF">M422DRAFT_192885</name>
</gene>
<dbReference type="EMBL" id="KN837393">
    <property type="protein sequence ID" value="KIJ25908.1"/>
    <property type="molecule type" value="Genomic_DNA"/>
</dbReference>
<dbReference type="AlphaFoldDB" id="A0A0C9TA50"/>